<dbReference type="PANTHER" id="PTHR43671">
    <property type="entry name" value="SERINE/THREONINE-PROTEIN KINASE NEK"/>
    <property type="match status" value="1"/>
</dbReference>
<keyword evidence="4" id="KW-0547">Nucleotide-binding</keyword>
<dbReference type="SMART" id="SM00220">
    <property type="entry name" value="S_TKc"/>
    <property type="match status" value="1"/>
</dbReference>
<dbReference type="Gene3D" id="1.10.510.10">
    <property type="entry name" value="Transferase(Phosphotransferase) domain 1"/>
    <property type="match status" value="1"/>
</dbReference>
<dbReference type="InterPro" id="IPR050660">
    <property type="entry name" value="NEK_Ser/Thr_kinase"/>
</dbReference>
<reference evidence="11" key="1">
    <citation type="submission" date="2022-11" db="EMBL/GenBank/DDBJ databases">
        <title>Chromosomal genome sequence assembly and mating type (MAT) locus characterization of the leprose asexual lichenized fungus Lepraria neglecta (Nyl.) Erichsen.</title>
        <authorList>
            <person name="Allen J.L."/>
            <person name="Pfeffer B."/>
        </authorList>
    </citation>
    <scope>NUCLEOTIDE SEQUENCE</scope>
    <source>
        <strain evidence="11">Allen 5258</strain>
    </source>
</reference>
<keyword evidence="2" id="KW-0723">Serine/threonine-protein kinase</keyword>
<keyword evidence="12" id="KW-1185">Reference proteome</keyword>
<keyword evidence="5" id="KW-0418">Kinase</keyword>
<dbReference type="PROSITE" id="PS50011">
    <property type="entry name" value="PROTEIN_KINASE_DOM"/>
    <property type="match status" value="1"/>
</dbReference>
<evidence type="ECO:0000313" key="12">
    <source>
        <dbReference type="Proteomes" id="UP001276659"/>
    </source>
</evidence>
<name>A0AAD9Z731_9LECA</name>
<protein>
    <recommendedName>
        <fullName evidence="1">non-specific serine/threonine protein kinase</fullName>
        <ecNumber evidence="1">2.7.11.1</ecNumber>
    </recommendedName>
</protein>
<evidence type="ECO:0000256" key="4">
    <source>
        <dbReference type="ARBA" id="ARBA00022741"/>
    </source>
</evidence>
<dbReference type="GO" id="GO:0005634">
    <property type="term" value="C:nucleus"/>
    <property type="evidence" value="ECO:0007669"/>
    <property type="project" value="TreeGrafter"/>
</dbReference>
<evidence type="ECO:0000256" key="1">
    <source>
        <dbReference type="ARBA" id="ARBA00012513"/>
    </source>
</evidence>
<dbReference type="CDD" id="cd00180">
    <property type="entry name" value="PKc"/>
    <property type="match status" value="1"/>
</dbReference>
<dbReference type="InterPro" id="IPR008271">
    <property type="entry name" value="Ser/Thr_kinase_AS"/>
</dbReference>
<proteinExistence type="predicted"/>
<dbReference type="SUPFAM" id="SSF56112">
    <property type="entry name" value="Protein kinase-like (PK-like)"/>
    <property type="match status" value="1"/>
</dbReference>
<dbReference type="PROSITE" id="PS00108">
    <property type="entry name" value="PROTEIN_KINASE_ST"/>
    <property type="match status" value="1"/>
</dbReference>
<dbReference type="Pfam" id="PF00069">
    <property type="entry name" value="Pkinase"/>
    <property type="match status" value="1"/>
</dbReference>
<evidence type="ECO:0000256" key="3">
    <source>
        <dbReference type="ARBA" id="ARBA00022679"/>
    </source>
</evidence>
<dbReference type="EC" id="2.7.11.1" evidence="1"/>
<accession>A0AAD9Z731</accession>
<evidence type="ECO:0000256" key="2">
    <source>
        <dbReference type="ARBA" id="ARBA00022527"/>
    </source>
</evidence>
<dbReference type="InterPro" id="IPR011009">
    <property type="entry name" value="Kinase-like_dom_sf"/>
</dbReference>
<evidence type="ECO:0000256" key="9">
    <source>
        <dbReference type="SAM" id="MobiDB-lite"/>
    </source>
</evidence>
<evidence type="ECO:0000256" key="5">
    <source>
        <dbReference type="ARBA" id="ARBA00022777"/>
    </source>
</evidence>
<feature type="domain" description="Protein kinase" evidence="10">
    <location>
        <begin position="176"/>
        <end position="539"/>
    </location>
</feature>
<keyword evidence="3" id="KW-0808">Transferase</keyword>
<feature type="region of interest" description="Disordered" evidence="9">
    <location>
        <begin position="539"/>
        <end position="567"/>
    </location>
</feature>
<evidence type="ECO:0000256" key="6">
    <source>
        <dbReference type="ARBA" id="ARBA00022840"/>
    </source>
</evidence>
<gene>
    <name evidence="11" type="ORF">OEA41_005990</name>
</gene>
<dbReference type="AlphaFoldDB" id="A0AAD9Z731"/>
<dbReference type="InterPro" id="IPR000719">
    <property type="entry name" value="Prot_kinase_dom"/>
</dbReference>
<keyword evidence="6" id="KW-0067">ATP-binding</keyword>
<evidence type="ECO:0000259" key="10">
    <source>
        <dbReference type="PROSITE" id="PS50011"/>
    </source>
</evidence>
<dbReference type="Proteomes" id="UP001276659">
    <property type="component" value="Unassembled WGS sequence"/>
</dbReference>
<dbReference type="PANTHER" id="PTHR43671:SF98">
    <property type="entry name" value="SERINE_THREONINE-PROTEIN KINASE NEK11"/>
    <property type="match status" value="1"/>
</dbReference>
<comment type="catalytic activity">
    <reaction evidence="7">
        <text>L-threonyl-[protein] + ATP = O-phospho-L-threonyl-[protein] + ADP + H(+)</text>
        <dbReference type="Rhea" id="RHEA:46608"/>
        <dbReference type="Rhea" id="RHEA-COMP:11060"/>
        <dbReference type="Rhea" id="RHEA-COMP:11605"/>
        <dbReference type="ChEBI" id="CHEBI:15378"/>
        <dbReference type="ChEBI" id="CHEBI:30013"/>
        <dbReference type="ChEBI" id="CHEBI:30616"/>
        <dbReference type="ChEBI" id="CHEBI:61977"/>
        <dbReference type="ChEBI" id="CHEBI:456216"/>
        <dbReference type="EC" id="2.7.11.1"/>
    </reaction>
</comment>
<evidence type="ECO:0000256" key="8">
    <source>
        <dbReference type="ARBA" id="ARBA00048679"/>
    </source>
</evidence>
<evidence type="ECO:0000313" key="11">
    <source>
        <dbReference type="EMBL" id="KAK3172666.1"/>
    </source>
</evidence>
<sequence>MAQDDRDTLPGYRAHLKEMIDVCFTRRDDPRKRFAARGVTREIFEEQRLVHLFRLVYFDNRITIDPSAEERLHCIARKIRGHETSKAYCNALATLLYARCTDESLNSFAEKLLVDKLPDALCDDGLLPLPEARLCEVFNRVDGHSFWEQQAPFRPVRLIRYDEVVYENDSCPLPFVNDPELIGSGSYAKVYKVKIEKGHLIMDEATGSAYNSKYYAQKKFFDYRADTKKSFESEGAILKKFIQATKHHDNILVTKASLEWGGTYSLFFDLAKYNLWEYFHDDNVSITDEQKATIFGRTIGLAGALAFLHDELRVDDSLSEQLHCYHLDLKPQNILVFEREEKHGRDGNDIWKISDFGISKIKHIKRRGSDEQLGPSISFLDSIFRPQKQDKESSSGVNNSRYGGTYAAPEARLETDKVTRKSDIWSLGCVFSLVLTFLDNHSLGIKEFEEARSKDRDSDRFFESTVPFVGTEAIDELHSSVPTWLDTLVDRAHKRSDIEGRIVQKASEYLKNSMLHADQEKRDSAKDVEEKLMRMQSLFEKPAENPSKLAEAPSAGPESPPKPPRVESTLSHMWHVIKDETPSLKRKRSPERASETWPFQIDNTSKKCKLSHGGRYLTVESDEIISTMLVSDIQQRKSAKIHSTPKGRNWVDSSMGSEYLCAVPESRYFECYYSCLSNTTSSKEGCVLTKVETPIRKVIMSPNDEITAFIIEEYLDGNRALRLALLHTHDILKSAMQNESNPPNSTAPSEELPWPSIIKDPESCAISATAGLVDLKFSSDSNSLIAITEPYKREPTQPLQYAIIIWDVENRRRISVLENKFKTPDDTISTIVPFGNHPSFAAVSSKRMKIVKYSPPESATQSRPVDHEILDILADEEHQDIIMLSRSEKRHKIVVHTVPLRDVDGLDGADMENSIEISLTSPTDSQTVCCWYKGSGEQRRSILIANIPSSGKEGQMALVHLD</sequence>
<dbReference type="GO" id="GO:0005524">
    <property type="term" value="F:ATP binding"/>
    <property type="evidence" value="ECO:0007669"/>
    <property type="project" value="UniProtKB-KW"/>
</dbReference>
<evidence type="ECO:0000256" key="7">
    <source>
        <dbReference type="ARBA" id="ARBA00047899"/>
    </source>
</evidence>
<dbReference type="EMBL" id="JASNWA010000007">
    <property type="protein sequence ID" value="KAK3172666.1"/>
    <property type="molecule type" value="Genomic_DNA"/>
</dbReference>
<comment type="caution">
    <text evidence="11">The sequence shown here is derived from an EMBL/GenBank/DDBJ whole genome shotgun (WGS) entry which is preliminary data.</text>
</comment>
<comment type="catalytic activity">
    <reaction evidence="8">
        <text>L-seryl-[protein] + ATP = O-phospho-L-seryl-[protein] + ADP + H(+)</text>
        <dbReference type="Rhea" id="RHEA:17989"/>
        <dbReference type="Rhea" id="RHEA-COMP:9863"/>
        <dbReference type="Rhea" id="RHEA-COMP:11604"/>
        <dbReference type="ChEBI" id="CHEBI:15378"/>
        <dbReference type="ChEBI" id="CHEBI:29999"/>
        <dbReference type="ChEBI" id="CHEBI:30616"/>
        <dbReference type="ChEBI" id="CHEBI:83421"/>
        <dbReference type="ChEBI" id="CHEBI:456216"/>
        <dbReference type="EC" id="2.7.11.1"/>
    </reaction>
</comment>
<dbReference type="GO" id="GO:0004674">
    <property type="term" value="F:protein serine/threonine kinase activity"/>
    <property type="evidence" value="ECO:0007669"/>
    <property type="project" value="UniProtKB-KW"/>
</dbReference>
<organism evidence="11 12">
    <name type="scientific">Lepraria neglecta</name>
    <dbReference type="NCBI Taxonomy" id="209136"/>
    <lineage>
        <taxon>Eukaryota</taxon>
        <taxon>Fungi</taxon>
        <taxon>Dikarya</taxon>
        <taxon>Ascomycota</taxon>
        <taxon>Pezizomycotina</taxon>
        <taxon>Lecanoromycetes</taxon>
        <taxon>OSLEUM clade</taxon>
        <taxon>Lecanoromycetidae</taxon>
        <taxon>Lecanorales</taxon>
        <taxon>Lecanorineae</taxon>
        <taxon>Stereocaulaceae</taxon>
        <taxon>Lepraria</taxon>
    </lineage>
</organism>